<evidence type="ECO:0000313" key="3">
    <source>
        <dbReference type="Proteomes" id="UP000287033"/>
    </source>
</evidence>
<dbReference type="AlphaFoldDB" id="A0A401TW91"/>
<comment type="caution">
    <text evidence="2">The sequence shown here is derived from an EMBL/GenBank/DDBJ whole genome shotgun (WGS) entry which is preliminary data.</text>
</comment>
<feature type="non-terminal residue" evidence="2">
    <location>
        <position position="1"/>
    </location>
</feature>
<evidence type="ECO:0000313" key="2">
    <source>
        <dbReference type="EMBL" id="GCC46917.1"/>
    </source>
</evidence>
<protein>
    <submittedName>
        <fullName evidence="2">Uncharacterized protein</fullName>
    </submittedName>
</protein>
<gene>
    <name evidence="2" type="ORF">chiPu_0031402</name>
</gene>
<keyword evidence="3" id="KW-1185">Reference proteome</keyword>
<feature type="transmembrane region" description="Helical" evidence="1">
    <location>
        <begin position="6"/>
        <end position="23"/>
    </location>
</feature>
<evidence type="ECO:0000256" key="1">
    <source>
        <dbReference type="SAM" id="Phobius"/>
    </source>
</evidence>
<dbReference type="EMBL" id="BEZZ01208752">
    <property type="protein sequence ID" value="GCC46917.1"/>
    <property type="molecule type" value="Genomic_DNA"/>
</dbReference>
<keyword evidence="1" id="KW-0812">Transmembrane</keyword>
<keyword evidence="1" id="KW-0472">Membrane</keyword>
<reference evidence="2 3" key="1">
    <citation type="journal article" date="2018" name="Nat. Ecol. Evol.">
        <title>Shark genomes provide insights into elasmobranch evolution and the origin of vertebrates.</title>
        <authorList>
            <person name="Hara Y"/>
            <person name="Yamaguchi K"/>
            <person name="Onimaru K"/>
            <person name="Kadota M"/>
            <person name="Koyanagi M"/>
            <person name="Keeley SD"/>
            <person name="Tatsumi K"/>
            <person name="Tanaka K"/>
            <person name="Motone F"/>
            <person name="Kageyama Y"/>
            <person name="Nozu R"/>
            <person name="Adachi N"/>
            <person name="Nishimura O"/>
            <person name="Nakagawa R"/>
            <person name="Tanegashima C"/>
            <person name="Kiyatake I"/>
            <person name="Matsumoto R"/>
            <person name="Murakumo K"/>
            <person name="Nishida K"/>
            <person name="Terakita A"/>
            <person name="Kuratani S"/>
            <person name="Sato K"/>
            <person name="Hyodo S Kuraku.S."/>
        </authorList>
    </citation>
    <scope>NUCLEOTIDE SEQUENCE [LARGE SCALE GENOMIC DNA]</scope>
</reference>
<keyword evidence="1" id="KW-1133">Transmembrane helix</keyword>
<dbReference type="STRING" id="137246.A0A401TW91"/>
<organism evidence="2 3">
    <name type="scientific">Chiloscyllium punctatum</name>
    <name type="common">Brownbanded bambooshark</name>
    <name type="synonym">Hemiscyllium punctatum</name>
    <dbReference type="NCBI Taxonomy" id="137246"/>
    <lineage>
        <taxon>Eukaryota</taxon>
        <taxon>Metazoa</taxon>
        <taxon>Chordata</taxon>
        <taxon>Craniata</taxon>
        <taxon>Vertebrata</taxon>
        <taxon>Chondrichthyes</taxon>
        <taxon>Elasmobranchii</taxon>
        <taxon>Galeomorphii</taxon>
        <taxon>Galeoidea</taxon>
        <taxon>Orectolobiformes</taxon>
        <taxon>Hemiscylliidae</taxon>
        <taxon>Chiloscyllium</taxon>
    </lineage>
</organism>
<proteinExistence type="predicted"/>
<accession>A0A401TW91</accession>
<sequence>SAFGYFNTACVVILLAILAYLALPHLEFSQYYFNKGKAEWKKGKEREELRVCKIDLIKQGEYTFRSGEGDSQ</sequence>
<name>A0A401TW91_CHIPU</name>
<dbReference type="Proteomes" id="UP000287033">
    <property type="component" value="Unassembled WGS sequence"/>
</dbReference>